<name>A0A9Q0ZAB7_SALPP</name>
<proteinExistence type="predicted"/>
<reference evidence="1" key="1">
    <citation type="submission" date="2022-11" db="EMBL/GenBank/DDBJ databases">
        <authorList>
            <person name="Hyden B.L."/>
            <person name="Feng K."/>
            <person name="Yates T."/>
            <person name="Jawdy S."/>
            <person name="Smart L.B."/>
            <person name="Muchero W."/>
        </authorList>
    </citation>
    <scope>NUCLEOTIDE SEQUENCE</scope>
    <source>
        <tissue evidence="1">Shoot tip</tissue>
    </source>
</reference>
<protein>
    <submittedName>
        <fullName evidence="1">Uncharacterized protein</fullName>
    </submittedName>
</protein>
<evidence type="ECO:0000313" key="1">
    <source>
        <dbReference type="EMBL" id="KAJ6727125.1"/>
    </source>
</evidence>
<dbReference type="EMBL" id="JAPFFK010000013">
    <property type="protein sequence ID" value="KAJ6727125.1"/>
    <property type="molecule type" value="Genomic_DNA"/>
</dbReference>
<keyword evidence="2" id="KW-1185">Reference proteome</keyword>
<organism evidence="1 2">
    <name type="scientific">Salix purpurea</name>
    <name type="common">Purple osier willow</name>
    <dbReference type="NCBI Taxonomy" id="77065"/>
    <lineage>
        <taxon>Eukaryota</taxon>
        <taxon>Viridiplantae</taxon>
        <taxon>Streptophyta</taxon>
        <taxon>Embryophyta</taxon>
        <taxon>Tracheophyta</taxon>
        <taxon>Spermatophyta</taxon>
        <taxon>Magnoliopsida</taxon>
        <taxon>eudicotyledons</taxon>
        <taxon>Gunneridae</taxon>
        <taxon>Pentapetalae</taxon>
        <taxon>rosids</taxon>
        <taxon>fabids</taxon>
        <taxon>Malpighiales</taxon>
        <taxon>Salicaceae</taxon>
        <taxon>Saliceae</taxon>
        <taxon>Salix</taxon>
    </lineage>
</organism>
<accession>A0A9Q0ZAB7</accession>
<sequence>MLEASLTLSMQEPIRTQSLYKQASKMHARNCKKQFFYFGCVIVQRWELSFTGMLIDCKYCFGAFNEWIYLGC</sequence>
<reference evidence="1" key="2">
    <citation type="journal article" date="2023" name="Int. J. Mol. Sci.">
        <title>De Novo Assembly and Annotation of 11 Diverse Shrub Willow (Salix) Genomes Reveals Novel Gene Organization in Sex-Linked Regions.</title>
        <authorList>
            <person name="Hyden B."/>
            <person name="Feng K."/>
            <person name="Yates T.B."/>
            <person name="Jawdy S."/>
            <person name="Cereghino C."/>
            <person name="Smart L.B."/>
            <person name="Muchero W."/>
        </authorList>
    </citation>
    <scope>NUCLEOTIDE SEQUENCE</scope>
    <source>
        <tissue evidence="1">Shoot tip</tissue>
    </source>
</reference>
<gene>
    <name evidence="1" type="ORF">OIU79_005120</name>
</gene>
<dbReference type="Proteomes" id="UP001151532">
    <property type="component" value="Chromosome 8"/>
</dbReference>
<comment type="caution">
    <text evidence="1">The sequence shown here is derived from an EMBL/GenBank/DDBJ whole genome shotgun (WGS) entry which is preliminary data.</text>
</comment>
<evidence type="ECO:0000313" key="2">
    <source>
        <dbReference type="Proteomes" id="UP001151532"/>
    </source>
</evidence>
<dbReference type="AlphaFoldDB" id="A0A9Q0ZAB7"/>